<dbReference type="STRING" id="933852.A0A0C3A6S7"/>
<organism evidence="1 2">
    <name type="scientific">Serendipita vermifera MAFF 305830</name>
    <dbReference type="NCBI Taxonomy" id="933852"/>
    <lineage>
        <taxon>Eukaryota</taxon>
        <taxon>Fungi</taxon>
        <taxon>Dikarya</taxon>
        <taxon>Basidiomycota</taxon>
        <taxon>Agaricomycotina</taxon>
        <taxon>Agaricomycetes</taxon>
        <taxon>Sebacinales</taxon>
        <taxon>Serendipitaceae</taxon>
        <taxon>Serendipita</taxon>
    </lineage>
</organism>
<dbReference type="HOGENOM" id="CLU_618427_0_0_1"/>
<name>A0A0C3A6S7_SERVB</name>
<accession>A0A0C3A6S7</accession>
<dbReference type="PANTHER" id="PTHR46082:SF11">
    <property type="entry name" value="AAA+ ATPASE DOMAIN-CONTAINING PROTEIN-RELATED"/>
    <property type="match status" value="1"/>
</dbReference>
<reference evidence="2" key="2">
    <citation type="submission" date="2015-01" db="EMBL/GenBank/DDBJ databases">
        <title>Evolutionary Origins and Diversification of the Mycorrhizal Mutualists.</title>
        <authorList>
            <consortium name="DOE Joint Genome Institute"/>
            <consortium name="Mycorrhizal Genomics Consortium"/>
            <person name="Kohler A."/>
            <person name="Kuo A."/>
            <person name="Nagy L.G."/>
            <person name="Floudas D."/>
            <person name="Copeland A."/>
            <person name="Barry K.W."/>
            <person name="Cichocki N."/>
            <person name="Veneault-Fourrey C."/>
            <person name="LaButti K."/>
            <person name="Lindquist E.A."/>
            <person name="Lipzen A."/>
            <person name="Lundell T."/>
            <person name="Morin E."/>
            <person name="Murat C."/>
            <person name="Riley R."/>
            <person name="Ohm R."/>
            <person name="Sun H."/>
            <person name="Tunlid A."/>
            <person name="Henrissat B."/>
            <person name="Grigoriev I.V."/>
            <person name="Hibbett D.S."/>
            <person name="Martin F."/>
        </authorList>
    </citation>
    <scope>NUCLEOTIDE SEQUENCE [LARGE SCALE GENOMIC DNA]</scope>
    <source>
        <strain evidence="2">MAFF 305830</strain>
    </source>
</reference>
<protein>
    <submittedName>
        <fullName evidence="1">Uncharacterized protein</fullName>
    </submittedName>
</protein>
<dbReference type="SMART" id="SM00028">
    <property type="entry name" value="TPR"/>
    <property type="match status" value="4"/>
</dbReference>
<gene>
    <name evidence="1" type="ORF">M408DRAFT_30430</name>
</gene>
<keyword evidence="2" id="KW-1185">Reference proteome</keyword>
<evidence type="ECO:0000313" key="1">
    <source>
        <dbReference type="EMBL" id="KIM20340.1"/>
    </source>
</evidence>
<dbReference type="InterPro" id="IPR019734">
    <property type="entry name" value="TPR_rpt"/>
</dbReference>
<reference evidence="1 2" key="1">
    <citation type="submission" date="2014-04" db="EMBL/GenBank/DDBJ databases">
        <authorList>
            <consortium name="DOE Joint Genome Institute"/>
            <person name="Kuo A."/>
            <person name="Zuccaro A."/>
            <person name="Kohler A."/>
            <person name="Nagy L.G."/>
            <person name="Floudas D."/>
            <person name="Copeland A."/>
            <person name="Barry K.W."/>
            <person name="Cichocki N."/>
            <person name="Veneault-Fourrey C."/>
            <person name="LaButti K."/>
            <person name="Lindquist E.A."/>
            <person name="Lipzen A."/>
            <person name="Lundell T."/>
            <person name="Morin E."/>
            <person name="Murat C."/>
            <person name="Sun H."/>
            <person name="Tunlid A."/>
            <person name="Henrissat B."/>
            <person name="Grigoriev I.V."/>
            <person name="Hibbett D.S."/>
            <person name="Martin F."/>
            <person name="Nordberg H.P."/>
            <person name="Cantor M.N."/>
            <person name="Hua S.X."/>
        </authorList>
    </citation>
    <scope>NUCLEOTIDE SEQUENCE [LARGE SCALE GENOMIC DNA]</scope>
    <source>
        <strain evidence="1 2">MAFF 305830</strain>
    </source>
</reference>
<dbReference type="Pfam" id="PF13374">
    <property type="entry name" value="TPR_10"/>
    <property type="match status" value="1"/>
</dbReference>
<dbReference type="InterPro" id="IPR011990">
    <property type="entry name" value="TPR-like_helical_dom_sf"/>
</dbReference>
<dbReference type="OrthoDB" id="539810at2759"/>
<dbReference type="Pfam" id="PF13424">
    <property type="entry name" value="TPR_12"/>
    <property type="match status" value="2"/>
</dbReference>
<dbReference type="AlphaFoldDB" id="A0A0C3A6S7"/>
<dbReference type="Gene3D" id="3.40.1090.10">
    <property type="entry name" value="Cytosolic phospholipase A2 catalytic domain"/>
    <property type="match status" value="1"/>
</dbReference>
<dbReference type="PANTHER" id="PTHR46082">
    <property type="entry name" value="ATP/GTP-BINDING PROTEIN-RELATED"/>
    <property type="match status" value="1"/>
</dbReference>
<evidence type="ECO:0000313" key="2">
    <source>
        <dbReference type="Proteomes" id="UP000054097"/>
    </source>
</evidence>
<dbReference type="Gene3D" id="1.25.40.10">
    <property type="entry name" value="Tetratricopeptide repeat domain"/>
    <property type="match status" value="2"/>
</dbReference>
<dbReference type="SUPFAM" id="SSF48452">
    <property type="entry name" value="TPR-like"/>
    <property type="match status" value="2"/>
</dbReference>
<sequence>MSSSSLDFAPDATIIVMPLHSRLMSGNGNAGGARGISQLKILTELMHSLAFGTNYVQITRTYDVFDVIGSLGTGSFITILLVKEFIDIAGNVLFSGTDIKLDQMEPLLQGGSSAHVSSSEWSIYQWYTIILLIHRGDTPAQQYLNNHIMHMSPFWDQQISNEAIVLDPISISRAYHHSGQSNWVLKLRGEALRPCIRTLAERHVDTIQASGNLADTYSDLGLYTEALILNKEVLRSCNKVLGYRHLRTISATNSLAANYCNLGQLKKVLRLNKEVLKLRKEILGERHPDTISALNNLAVTFYDLGRHSEALVLKEEGLTLRKLILGEHHPETILTSINLANTYSSLGKYHEALVLSEEVLRLRMELMGTRHPETCRARINLAILYRDFGKLSEARGLVNAADAILLETLGAMHPLCQMCRKIKIRLRTAGYWMTAEHFAKRIQ</sequence>
<proteinExistence type="predicted"/>
<dbReference type="EMBL" id="KN824443">
    <property type="protein sequence ID" value="KIM20340.1"/>
    <property type="molecule type" value="Genomic_DNA"/>
</dbReference>
<dbReference type="Proteomes" id="UP000054097">
    <property type="component" value="Unassembled WGS sequence"/>
</dbReference>
<dbReference type="InterPro" id="IPR053137">
    <property type="entry name" value="NLR-like"/>
</dbReference>